<dbReference type="SUPFAM" id="SSF46689">
    <property type="entry name" value="Homeodomain-like"/>
    <property type="match status" value="1"/>
</dbReference>
<name>A0AAD5U8T8_9FUNG</name>
<dbReference type="EMBL" id="JADGKB010000065">
    <property type="protein sequence ID" value="KAJ3255489.1"/>
    <property type="molecule type" value="Genomic_DNA"/>
</dbReference>
<dbReference type="EMBL" id="JADGKB010000235">
    <property type="protein sequence ID" value="KAJ3250649.1"/>
    <property type="molecule type" value="Genomic_DNA"/>
</dbReference>
<organism evidence="1 4">
    <name type="scientific">Boothiomyces macroporosus</name>
    <dbReference type="NCBI Taxonomy" id="261099"/>
    <lineage>
        <taxon>Eukaryota</taxon>
        <taxon>Fungi</taxon>
        <taxon>Fungi incertae sedis</taxon>
        <taxon>Chytridiomycota</taxon>
        <taxon>Chytridiomycota incertae sedis</taxon>
        <taxon>Chytridiomycetes</taxon>
        <taxon>Rhizophydiales</taxon>
        <taxon>Terramycetaceae</taxon>
        <taxon>Boothiomyces</taxon>
    </lineage>
</organism>
<dbReference type="AlphaFoldDB" id="A0AAD5U8T8"/>
<evidence type="ECO:0008006" key="5">
    <source>
        <dbReference type="Google" id="ProtNLM"/>
    </source>
</evidence>
<reference evidence="1" key="1">
    <citation type="submission" date="2020-05" db="EMBL/GenBank/DDBJ databases">
        <title>Phylogenomic resolution of chytrid fungi.</title>
        <authorList>
            <person name="Stajich J.E."/>
            <person name="Amses K."/>
            <person name="Simmons R."/>
            <person name="Seto K."/>
            <person name="Myers J."/>
            <person name="Bonds A."/>
            <person name="Quandt C.A."/>
            <person name="Barry K."/>
            <person name="Liu P."/>
            <person name="Grigoriev I."/>
            <person name="Longcore J.E."/>
            <person name="James T.Y."/>
        </authorList>
    </citation>
    <scope>NUCLEOTIDE SEQUENCE</scope>
    <source>
        <strain evidence="1">PLAUS21</strain>
    </source>
</reference>
<accession>A0AAD5U8T8</accession>
<evidence type="ECO:0000313" key="1">
    <source>
        <dbReference type="EMBL" id="KAJ3250649.1"/>
    </source>
</evidence>
<keyword evidence="4" id="KW-1185">Reference proteome</keyword>
<evidence type="ECO:0000313" key="2">
    <source>
        <dbReference type="EMBL" id="KAJ3251194.1"/>
    </source>
</evidence>
<dbReference type="EMBL" id="JADGKB010000195">
    <property type="protein sequence ID" value="KAJ3251194.1"/>
    <property type="molecule type" value="Genomic_DNA"/>
</dbReference>
<proteinExistence type="predicted"/>
<dbReference type="InterPro" id="IPR009057">
    <property type="entry name" value="Homeodomain-like_sf"/>
</dbReference>
<sequence length="182" mass="21508">MHVVKNKHAAFETKVYCVYMYIFQGMTQKALAELNGKGIGTINSWIKEYFDGTLREKSIKRQPRKFSCAERQWIIAYYNKNPTAFLEECVEEFNKCYLEKISVSSVWRILDQEGFTYKTVERRALQIKLSDVHRFCNEINLFNWTKAHLVFLDEVSFDNRGMLRPRGYALKGKMLIHPMVND</sequence>
<evidence type="ECO:0000313" key="4">
    <source>
        <dbReference type="Proteomes" id="UP001210925"/>
    </source>
</evidence>
<gene>
    <name evidence="2" type="ORF">HK103_002594</name>
    <name evidence="1" type="ORF">HK103_003284</name>
    <name evidence="3" type="ORF">HK103_006214</name>
</gene>
<comment type="caution">
    <text evidence="1">The sequence shown here is derived from an EMBL/GenBank/DDBJ whole genome shotgun (WGS) entry which is preliminary data.</text>
</comment>
<dbReference type="Proteomes" id="UP001210925">
    <property type="component" value="Unassembled WGS sequence"/>
</dbReference>
<protein>
    <recommendedName>
        <fullName evidence="5">Transposase</fullName>
    </recommendedName>
</protein>
<evidence type="ECO:0000313" key="3">
    <source>
        <dbReference type="EMBL" id="KAJ3255489.1"/>
    </source>
</evidence>